<dbReference type="Gene3D" id="6.10.140.1110">
    <property type="match status" value="1"/>
</dbReference>
<dbReference type="InterPro" id="IPR021297">
    <property type="entry name" value="YlqD"/>
</dbReference>
<evidence type="ECO:0000313" key="3">
    <source>
        <dbReference type="Proteomes" id="UP000183940"/>
    </source>
</evidence>
<feature type="coiled-coil region" evidence="1">
    <location>
        <begin position="23"/>
        <end position="97"/>
    </location>
</feature>
<evidence type="ECO:0000313" key="2">
    <source>
        <dbReference type="EMBL" id="OJJ25700.1"/>
    </source>
</evidence>
<name>A0A1L9QSN0_9CYAN</name>
<evidence type="ECO:0008006" key="4">
    <source>
        <dbReference type="Google" id="ProtNLM"/>
    </source>
</evidence>
<organism evidence="2 3">
    <name type="scientific">Roseofilum reptotaenium AO1-A</name>
    <dbReference type="NCBI Taxonomy" id="1925591"/>
    <lineage>
        <taxon>Bacteria</taxon>
        <taxon>Bacillati</taxon>
        <taxon>Cyanobacteriota</taxon>
        <taxon>Cyanophyceae</taxon>
        <taxon>Desertifilales</taxon>
        <taxon>Desertifilaceae</taxon>
        <taxon>Roseofilum</taxon>
    </lineage>
</organism>
<proteinExistence type="predicted"/>
<keyword evidence="1" id="KW-0175">Coiled coil</keyword>
<evidence type="ECO:0000256" key="1">
    <source>
        <dbReference type="SAM" id="Coils"/>
    </source>
</evidence>
<dbReference type="Pfam" id="PF11068">
    <property type="entry name" value="YlqD"/>
    <property type="match status" value="1"/>
</dbReference>
<accession>A0A1L9QSN0</accession>
<keyword evidence="3" id="KW-1185">Reference proteome</keyword>
<dbReference type="Proteomes" id="UP000183940">
    <property type="component" value="Unassembled WGS sequence"/>
</dbReference>
<dbReference type="AlphaFoldDB" id="A0A1L9QSN0"/>
<gene>
    <name evidence="2" type="ORF">BI308_10275</name>
</gene>
<protein>
    <recommendedName>
        <fullName evidence="4">YlqD protein</fullName>
    </recommendedName>
</protein>
<comment type="caution">
    <text evidence="2">The sequence shown here is derived from an EMBL/GenBank/DDBJ whole genome shotgun (WGS) entry which is preliminary data.</text>
</comment>
<sequence>MDTQNLLLKRPVRIKVIVTSRWKEEVQEQLQNQLNQMDTQIQQVEMQGQSMITNMQTQNPQQVTQIQAQLNQKKNELLQQKNQLLNQLNQVQTLELDKEVDQGQMDSFFTITPGENLIQKMQVEIVLRDGVVEEIRGQI</sequence>
<dbReference type="EMBL" id="MLAW01000014">
    <property type="protein sequence ID" value="OJJ25700.1"/>
    <property type="molecule type" value="Genomic_DNA"/>
</dbReference>
<reference evidence="2" key="1">
    <citation type="submission" date="2016-10" db="EMBL/GenBank/DDBJ databases">
        <title>CRISPR-Cas defence system in Roseofilum reptotaenium: evidence of a bacteriophage-cyanobacterium arms race in the coral black band disease.</title>
        <authorList>
            <person name="Buerger P."/>
            <person name="Wood-Charlson E.M."/>
            <person name="Weynberg K.D."/>
            <person name="Willis B."/>
            <person name="Van Oppen M.J."/>
        </authorList>
    </citation>
    <scope>NUCLEOTIDE SEQUENCE [LARGE SCALE GENOMIC DNA]</scope>
    <source>
        <strain evidence="2">AO1-A</strain>
    </source>
</reference>
<dbReference type="STRING" id="1925591.BI308_10275"/>